<proteinExistence type="predicted"/>
<accession>A0A1G2H1Y5</accession>
<keyword evidence="1" id="KW-0812">Transmembrane</keyword>
<organism evidence="2 3">
    <name type="scientific">Candidatus Ryanbacteria bacterium RIFCSPLOWO2_02_FULL_45_11c</name>
    <dbReference type="NCBI Taxonomy" id="1802128"/>
    <lineage>
        <taxon>Bacteria</taxon>
        <taxon>Candidatus Ryaniibacteriota</taxon>
    </lineage>
</organism>
<sequence>MGRHWQVEEEEFQLDLVGTRFQIHNIVQHALPIALSTSTAMKIVLVLWVLGRVGYMILCGINYISGAVATLLIMAMRYTH</sequence>
<name>A0A1G2H1Y5_9BACT</name>
<evidence type="ECO:0000313" key="3">
    <source>
        <dbReference type="Proteomes" id="UP000178186"/>
    </source>
</evidence>
<feature type="transmembrane region" description="Helical" evidence="1">
    <location>
        <begin position="55"/>
        <end position="75"/>
    </location>
</feature>
<feature type="transmembrane region" description="Helical" evidence="1">
    <location>
        <begin position="30"/>
        <end position="49"/>
    </location>
</feature>
<gene>
    <name evidence="2" type="ORF">A3H64_01025</name>
</gene>
<protein>
    <submittedName>
        <fullName evidence="2">Uncharacterized protein</fullName>
    </submittedName>
</protein>
<dbReference type="EMBL" id="MHNY01000011">
    <property type="protein sequence ID" value="OGZ56482.1"/>
    <property type="molecule type" value="Genomic_DNA"/>
</dbReference>
<dbReference type="Proteomes" id="UP000178186">
    <property type="component" value="Unassembled WGS sequence"/>
</dbReference>
<comment type="caution">
    <text evidence="2">The sequence shown here is derived from an EMBL/GenBank/DDBJ whole genome shotgun (WGS) entry which is preliminary data.</text>
</comment>
<keyword evidence="1" id="KW-1133">Transmembrane helix</keyword>
<evidence type="ECO:0000256" key="1">
    <source>
        <dbReference type="SAM" id="Phobius"/>
    </source>
</evidence>
<dbReference type="AlphaFoldDB" id="A0A1G2H1Y5"/>
<reference evidence="2 3" key="1">
    <citation type="journal article" date="2016" name="Nat. Commun.">
        <title>Thousands of microbial genomes shed light on interconnected biogeochemical processes in an aquifer system.</title>
        <authorList>
            <person name="Anantharaman K."/>
            <person name="Brown C.T."/>
            <person name="Hug L.A."/>
            <person name="Sharon I."/>
            <person name="Castelle C.J."/>
            <person name="Probst A.J."/>
            <person name="Thomas B.C."/>
            <person name="Singh A."/>
            <person name="Wilkins M.J."/>
            <person name="Karaoz U."/>
            <person name="Brodie E.L."/>
            <person name="Williams K.H."/>
            <person name="Hubbard S.S."/>
            <person name="Banfield J.F."/>
        </authorList>
    </citation>
    <scope>NUCLEOTIDE SEQUENCE [LARGE SCALE GENOMIC DNA]</scope>
</reference>
<evidence type="ECO:0000313" key="2">
    <source>
        <dbReference type="EMBL" id="OGZ56482.1"/>
    </source>
</evidence>
<keyword evidence="1" id="KW-0472">Membrane</keyword>